<dbReference type="PROSITE" id="PS51671">
    <property type="entry name" value="ACT"/>
    <property type="match status" value="1"/>
</dbReference>
<feature type="domain" description="ACT" evidence="9">
    <location>
        <begin position="5"/>
        <end position="79"/>
    </location>
</feature>
<dbReference type="GO" id="GO:0009099">
    <property type="term" value="P:L-valine biosynthetic process"/>
    <property type="evidence" value="ECO:0007669"/>
    <property type="project" value="UniProtKB-UniRule"/>
</dbReference>
<dbReference type="Gene3D" id="3.30.70.260">
    <property type="match status" value="1"/>
</dbReference>
<dbReference type="OrthoDB" id="9787365at2"/>
<reference evidence="11" key="1">
    <citation type="journal article" date="2016" name="Genome Announc.">
        <title>Complete genome sequence of Alkaliphilus metalliredigens strain QYMF, an alkaliphilic and metal-reducing bacterium isolated from borax-contaminated leachate ponds.</title>
        <authorList>
            <person name="Hwang C."/>
            <person name="Copeland A."/>
            <person name="Lucas S."/>
            <person name="Lapidus A."/>
            <person name="Barry K."/>
            <person name="Detter J.C."/>
            <person name="Glavina Del Rio T."/>
            <person name="Hammon N."/>
            <person name="Israni S."/>
            <person name="Dalin E."/>
            <person name="Tice H."/>
            <person name="Pitluck S."/>
            <person name="Chertkov O."/>
            <person name="Brettin T."/>
            <person name="Bruce D."/>
            <person name="Han C."/>
            <person name="Schmutz J."/>
            <person name="Larimer F."/>
            <person name="Land M.L."/>
            <person name="Hauser L."/>
            <person name="Kyrpides N."/>
            <person name="Mikhailova N."/>
            <person name="Ye Q."/>
            <person name="Zhou J."/>
            <person name="Richardson P."/>
            <person name="Fields M.W."/>
        </authorList>
    </citation>
    <scope>NUCLEOTIDE SEQUENCE [LARGE SCALE GENOMIC DNA]</scope>
    <source>
        <strain evidence="11">QYMF</strain>
    </source>
</reference>
<keyword evidence="5 8" id="KW-0028">Amino-acid biosynthesis</keyword>
<accession>A6TTL3</accession>
<dbReference type="SUPFAM" id="SSF55021">
    <property type="entry name" value="ACT-like"/>
    <property type="match status" value="2"/>
</dbReference>
<dbReference type="GO" id="GO:1990610">
    <property type="term" value="F:acetolactate synthase regulator activity"/>
    <property type="evidence" value="ECO:0007669"/>
    <property type="project" value="UniProtKB-UniRule"/>
</dbReference>
<dbReference type="InterPro" id="IPR004789">
    <property type="entry name" value="Acetalactate_synth_ssu"/>
</dbReference>
<comment type="function">
    <text evidence="8">Catalyzes the conversion of 2 pyruvate molecules into acetolactate in the first common step of the biosynthetic pathway of the branched-amino acids such as leucine, isoleucine, and valine.</text>
</comment>
<evidence type="ECO:0000256" key="1">
    <source>
        <dbReference type="ARBA" id="ARBA00004974"/>
    </source>
</evidence>
<keyword evidence="11" id="KW-1185">Reference proteome</keyword>
<dbReference type="HOGENOM" id="CLU_055003_1_3_9"/>
<sequence length="159" mass="18273">MERHVVSILVEKHDGVLNRVAGLFSKRGYHIDSFSFGETENPELSRMTVVFTGDHQFFDQITKQLSKLVDVRQIEELKHEESDYREMVLIKIKAEEKDRTSILEQLEAYKGKIISVATEYLTVEMTGDQQKVDTFIDLMTKHGIKEMARTGVMALGHVN</sequence>
<evidence type="ECO:0000313" key="11">
    <source>
        <dbReference type="Proteomes" id="UP000001572"/>
    </source>
</evidence>
<evidence type="ECO:0000259" key="9">
    <source>
        <dbReference type="PROSITE" id="PS51671"/>
    </source>
</evidence>
<dbReference type="UniPathway" id="UPA00047">
    <property type="reaction ID" value="UER00055"/>
</dbReference>
<comment type="catalytic activity">
    <reaction evidence="7 8">
        <text>2 pyruvate + H(+) = (2S)-2-acetolactate + CO2</text>
        <dbReference type="Rhea" id="RHEA:25249"/>
        <dbReference type="ChEBI" id="CHEBI:15361"/>
        <dbReference type="ChEBI" id="CHEBI:15378"/>
        <dbReference type="ChEBI" id="CHEBI:16526"/>
        <dbReference type="ChEBI" id="CHEBI:58476"/>
        <dbReference type="EC" id="2.2.1.6"/>
    </reaction>
</comment>
<dbReference type="GO" id="GO:0009097">
    <property type="term" value="P:isoleucine biosynthetic process"/>
    <property type="evidence" value="ECO:0007669"/>
    <property type="project" value="UniProtKB-UniRule"/>
</dbReference>
<evidence type="ECO:0000256" key="2">
    <source>
        <dbReference type="ARBA" id="ARBA00005025"/>
    </source>
</evidence>
<dbReference type="Proteomes" id="UP000001572">
    <property type="component" value="Chromosome"/>
</dbReference>
<dbReference type="InterPro" id="IPR019455">
    <property type="entry name" value="Acetolactate_synth_ssu_C"/>
</dbReference>
<evidence type="ECO:0000256" key="7">
    <source>
        <dbReference type="ARBA" id="ARBA00048670"/>
    </source>
</evidence>
<dbReference type="Pfam" id="PF22629">
    <property type="entry name" value="ACT_AHAS_ss"/>
    <property type="match status" value="1"/>
</dbReference>
<evidence type="ECO:0000313" key="10">
    <source>
        <dbReference type="EMBL" id="ABR49531.1"/>
    </source>
</evidence>
<dbReference type="CDD" id="cd04878">
    <property type="entry name" value="ACT_AHAS"/>
    <property type="match status" value="1"/>
</dbReference>
<keyword evidence="8" id="KW-0808">Transferase</keyword>
<dbReference type="InterPro" id="IPR054480">
    <property type="entry name" value="AHAS_small-like_ACT"/>
</dbReference>
<dbReference type="EC" id="2.2.1.6" evidence="8"/>
<keyword evidence="6 8" id="KW-0100">Branched-chain amino acid biosynthesis</keyword>
<evidence type="ECO:0000256" key="6">
    <source>
        <dbReference type="ARBA" id="ARBA00023304"/>
    </source>
</evidence>
<protein>
    <recommendedName>
        <fullName evidence="8">Acetolactate synthase small subunit</fullName>
        <shortName evidence="8">AHAS</shortName>
        <shortName evidence="8">ALS</shortName>
        <ecNumber evidence="8">2.2.1.6</ecNumber>
    </recommendedName>
    <alternativeName>
        <fullName evidence="8">Acetohydroxy-acid synthase small subunit</fullName>
    </alternativeName>
</protein>
<evidence type="ECO:0000256" key="3">
    <source>
        <dbReference type="ARBA" id="ARBA00006341"/>
    </source>
</evidence>
<comment type="subunit">
    <text evidence="4 8">Dimer of large and small chains.</text>
</comment>
<dbReference type="STRING" id="293826.Amet_3403"/>
<dbReference type="Gene3D" id="3.30.70.1150">
    <property type="entry name" value="ACT-like. Chain A, domain 2"/>
    <property type="match status" value="1"/>
</dbReference>
<dbReference type="InterPro" id="IPR002912">
    <property type="entry name" value="ACT_dom"/>
</dbReference>
<dbReference type="eggNOG" id="COG0440">
    <property type="taxonomic scope" value="Bacteria"/>
</dbReference>
<gene>
    <name evidence="10" type="ordered locus">Amet_3403</name>
</gene>
<dbReference type="GO" id="GO:0005829">
    <property type="term" value="C:cytosol"/>
    <property type="evidence" value="ECO:0007669"/>
    <property type="project" value="TreeGrafter"/>
</dbReference>
<dbReference type="UniPathway" id="UPA00049">
    <property type="reaction ID" value="UER00059"/>
</dbReference>
<dbReference type="Pfam" id="PF10369">
    <property type="entry name" value="ALS_ss_C"/>
    <property type="match status" value="1"/>
</dbReference>
<dbReference type="EMBL" id="CP000724">
    <property type="protein sequence ID" value="ABR49531.1"/>
    <property type="molecule type" value="Genomic_DNA"/>
</dbReference>
<organism evidence="10 11">
    <name type="scientific">Alkaliphilus metalliredigens (strain QYMF)</name>
    <dbReference type="NCBI Taxonomy" id="293826"/>
    <lineage>
        <taxon>Bacteria</taxon>
        <taxon>Bacillati</taxon>
        <taxon>Bacillota</taxon>
        <taxon>Clostridia</taxon>
        <taxon>Peptostreptococcales</taxon>
        <taxon>Natronincolaceae</taxon>
        <taxon>Alkaliphilus</taxon>
    </lineage>
</organism>
<dbReference type="InterPro" id="IPR027271">
    <property type="entry name" value="Acetolactate_synth/TF_NikR_C"/>
</dbReference>
<dbReference type="GO" id="GO:0003984">
    <property type="term" value="F:acetolactate synthase activity"/>
    <property type="evidence" value="ECO:0007669"/>
    <property type="project" value="UniProtKB-UniRule"/>
</dbReference>
<dbReference type="InterPro" id="IPR039557">
    <property type="entry name" value="AHAS_ACT"/>
</dbReference>
<dbReference type="PANTHER" id="PTHR30239:SF0">
    <property type="entry name" value="ACETOLACTATE SYNTHASE SMALL SUBUNIT 1, CHLOROPLASTIC"/>
    <property type="match status" value="1"/>
</dbReference>
<comment type="similarity">
    <text evidence="3 8">Belongs to the acetolactate synthase small subunit family.</text>
</comment>
<comment type="pathway">
    <text evidence="1 8">Amino-acid biosynthesis; L-isoleucine biosynthesis; L-isoleucine from 2-oxobutanoate: step 1/4.</text>
</comment>
<dbReference type="RefSeq" id="WP_012064494.1">
    <property type="nucleotide sequence ID" value="NC_009633.1"/>
</dbReference>
<evidence type="ECO:0000256" key="4">
    <source>
        <dbReference type="ARBA" id="ARBA00011744"/>
    </source>
</evidence>
<dbReference type="FunFam" id="3.30.70.260:FF:000001">
    <property type="entry name" value="Acetolactate synthase, small subunit"/>
    <property type="match status" value="1"/>
</dbReference>
<dbReference type="InterPro" id="IPR045865">
    <property type="entry name" value="ACT-like_dom_sf"/>
</dbReference>
<dbReference type="PANTHER" id="PTHR30239">
    <property type="entry name" value="ACETOLACTATE SYNTHASE SMALL SUBUNIT"/>
    <property type="match status" value="1"/>
</dbReference>
<evidence type="ECO:0000256" key="8">
    <source>
        <dbReference type="RuleBase" id="RU368092"/>
    </source>
</evidence>
<dbReference type="NCBIfam" id="TIGR00119">
    <property type="entry name" value="acolac_sm"/>
    <property type="match status" value="1"/>
</dbReference>
<proteinExistence type="inferred from homology"/>
<dbReference type="AlphaFoldDB" id="A6TTL3"/>
<dbReference type="KEGG" id="amt:Amet_3403"/>
<evidence type="ECO:0000256" key="5">
    <source>
        <dbReference type="ARBA" id="ARBA00022605"/>
    </source>
</evidence>
<dbReference type="NCBIfam" id="NF008864">
    <property type="entry name" value="PRK11895.1"/>
    <property type="match status" value="1"/>
</dbReference>
<name>A6TTL3_ALKMQ</name>
<comment type="pathway">
    <text evidence="2 8">Amino-acid biosynthesis; L-valine biosynthesis; L-valine from pyruvate: step 1/4.</text>
</comment>